<sequence>VLSSERHSLGFFSDGHKPSSKMTAAENVCYTLINVTSDSEPPSEVSLKTDLEKGEIKAKTEALKKVIIMILNGEKLPGLLMTIIRFVLPLQDHTIKKLLLVFWEIVPKTTPDGKLLQEMILVCDAYRKDLQHPNEFIRGSTLRFLCKLKESELLEPLMPAIRACLEHRHSYVRRNAVLAIYTIYRNFEHLIPDAPELIHDFLVNEKDASCKRNAFMMLIHADQDRALDYLSTCIDQVHTFGDILQLVIVELIYKVCHANPSERARFIRCIYNLLQSSSPAVKYEAAGTLVTLSSAPTAIKAAAQCYIDLIIKESDNNVKLIVLDRLIELKEHPTHERVLQDLVMDILRVLSTPDLEVRKKTLQLSLDLVSSRNVEELVIVLKKEVIKTNNVTEHEDTDKYRQLLVRTLHSCSVRFPDMAANVIPVLMEFLSDTNEAAAADVLEFVREAIQRFDNLRPLVIEKMLEVFHAIKTVKIYRGALWILGEYCSTKEDIQSVMTEVRRSLGEIPIVENEIKKETGEVKPEDEVTAAPAQKLVTEMGTYVTQSALSSSRPSKKEEDRPPLRGFLMDGDFYVAASLATTLTKVALRYVAIVQDKKKQNSFVAEAMLIMVTVLHLGKSSLPKKPITDDDVDRISLCLKVLSECSPLMNDIFNKECRKSLSHMLTVRLEEEKLSQKKESEKRNVTVQADDPISFMQLTAKNEMTSKEDQFQLSLLAAMGNTQRKEAADPLASKLNKVTQLTGFSDPVYAEAYVHVNQYDIVLDVLVVNQTSDTLQNCTLELATLGDLKLVEKPSPLTLAPHDFANIKANVKVASTENGIIFGNIVYDVSGAASDRNCVVLSDIHIDIMDYIQPASCTDAEFRQMWAEFEWENKVTVNTNITDLNDYLQHILKSTNMKCLTPEKALSGFCGFMAANLYARSIFGEDALANVSIEKPIHLGPEAPVNGHIRIRAKSQVGHSCCTTNPCMHVRSGGLVEFTRSKAICGASSVYRRERGEKKRERRGERGKKWVFAAHWCSGSGGGARRGAVSPMAGWKDGAVQEKYRLVVVGGGGVGKSALTIQFIQWRAELFAGGEGVIQNAAYQHITDLRSDDNFSQSYLPRSVSLYLSAAATRKSNASEYCSVYVQSYFVTDYDPTIEDSYTKHPRHTAGQEEFGAMREQYMRTGEGFLLVFSVTDRGSFEEIYKFQRQILRVKDRDEFPMILVGNKADLELQRQVTQEEGQQLARQLKVTYMEASAKIRMNVDQAFHELVRVISYTFKYIFRLQFAIDLIPPLGRSDHNLVMMTPRYVPLVRRQPVHTRTVRRWTQEAAEALQDCFESTDWDVLCEPHGEDIDNMTDCIMEYMRFCEDTTVPALDCALLLQQQALDYQGPEGTSEQEEEGFQGWRQRGAEEIPKKSRPSDPADYRPVALTSHVMKPHLGVDDAVIYLLQRAHMHLDGGGGTVRITFFDFSSAFNTIQPLLLESPEAECQQDQRDGDRLQEEEDAFTATTDRGEVVEEVVDYKYLGVVIDNRLDWKSNTEAVNKKGMSRLYFLRKLRSFNVGSRMLEIFYQSVVASAIFFAAV</sequence>
<reference evidence="1" key="1">
    <citation type="submission" date="2022-04" db="EMBL/GenBank/DDBJ databases">
        <title>Jade perch genome.</title>
        <authorList>
            <person name="Chao B."/>
        </authorList>
    </citation>
    <scope>NUCLEOTIDE SEQUENCE</scope>
    <source>
        <strain evidence="1">CB-2022</strain>
    </source>
</reference>
<evidence type="ECO:0000313" key="2">
    <source>
        <dbReference type="Proteomes" id="UP000831701"/>
    </source>
</evidence>
<comment type="caution">
    <text evidence="1">The sequence shown here is derived from an EMBL/GenBank/DDBJ whole genome shotgun (WGS) entry which is preliminary data.</text>
</comment>
<gene>
    <name evidence="1" type="ORF">L3Q82_009063</name>
</gene>
<protein>
    <submittedName>
        <fullName evidence="1">Uncharacterized protein</fullName>
    </submittedName>
</protein>
<dbReference type="EMBL" id="CM041531">
    <property type="protein sequence ID" value="KAI3377936.1"/>
    <property type="molecule type" value="Genomic_DNA"/>
</dbReference>
<evidence type="ECO:0000313" key="1">
    <source>
        <dbReference type="EMBL" id="KAI3377936.1"/>
    </source>
</evidence>
<name>A0ACB8XCS2_9TELE</name>
<organism evidence="1 2">
    <name type="scientific">Scortum barcoo</name>
    <name type="common">barcoo grunter</name>
    <dbReference type="NCBI Taxonomy" id="214431"/>
    <lineage>
        <taxon>Eukaryota</taxon>
        <taxon>Metazoa</taxon>
        <taxon>Chordata</taxon>
        <taxon>Craniata</taxon>
        <taxon>Vertebrata</taxon>
        <taxon>Euteleostomi</taxon>
        <taxon>Actinopterygii</taxon>
        <taxon>Neopterygii</taxon>
        <taxon>Teleostei</taxon>
        <taxon>Neoteleostei</taxon>
        <taxon>Acanthomorphata</taxon>
        <taxon>Eupercaria</taxon>
        <taxon>Centrarchiformes</taxon>
        <taxon>Terapontoidei</taxon>
        <taxon>Terapontidae</taxon>
        <taxon>Scortum</taxon>
    </lineage>
</organism>
<keyword evidence="2" id="KW-1185">Reference proteome</keyword>
<feature type="non-terminal residue" evidence="1">
    <location>
        <position position="1"/>
    </location>
</feature>
<dbReference type="Proteomes" id="UP000831701">
    <property type="component" value="Chromosome 1"/>
</dbReference>
<proteinExistence type="predicted"/>
<accession>A0ACB8XCS2</accession>